<comment type="caution">
    <text evidence="2">The sequence shown here is derived from an EMBL/GenBank/DDBJ whole genome shotgun (WGS) entry which is preliminary data.</text>
</comment>
<dbReference type="Proteomes" id="UP001651050">
    <property type="component" value="Unassembled WGS sequence"/>
</dbReference>
<protein>
    <submittedName>
        <fullName evidence="2">EH signature domain-containing protein</fullName>
    </submittedName>
</protein>
<dbReference type="RefSeq" id="WP_416342201.1">
    <property type="nucleotide sequence ID" value="NZ_JALQCY010000001.1"/>
</dbReference>
<proteinExistence type="predicted"/>
<sequence length="510" mass="57076">MSLVLPAPELTPAPWPADLAETWRAAAEDAAQVSRRAGTGTRFEAVLGEARALLEARRTDEIVGRASDRLFARAVVVLWSEEPRLAQRSMTPALVDAATAGSPSRQTVITLVSLLLSHYDLLDDWHDGLFAAVASAVDRVVASTRRRGHQDLVEVARSSGRYLTRADGPQLFARELVATGTTPENHPEARALCGNDQGRYARVLRNCYYLAQVAAADHTTDGHAFLGDATARATTLRRDEDDRRFGIAVLTALLDKPDDRMPSASWVEAVVEVGGDPRHEQNPAWREWWTYIPDDLRARAVRWMSGADLRAFLGAVRLYAEQNGKRDMQRMFQRRERFLVGLYESGLVRDTRLILGADVRRTVRRMTTLGRIDAPLFKDQASDTAIVFVDCGDFHLVEGSHNFKLHVYMGPPSPDLTDPRARVFTRDTLTKVIPSRHIERHPDGELSFGAWTHDVGGNWLRGSLDFLRDRGVRLDESALVSDADLATLVRRRTGLTPRPEPRARRTWWGR</sequence>
<dbReference type="EMBL" id="JALQCY010000001">
    <property type="protein sequence ID" value="MCK9792326.1"/>
    <property type="molecule type" value="Genomic_DNA"/>
</dbReference>
<evidence type="ECO:0000313" key="2">
    <source>
        <dbReference type="EMBL" id="MCK9792326.1"/>
    </source>
</evidence>
<accession>A0ABT0IYJ9</accession>
<evidence type="ECO:0000259" key="1">
    <source>
        <dbReference type="Pfam" id="PF15611"/>
    </source>
</evidence>
<evidence type="ECO:0000313" key="3">
    <source>
        <dbReference type="Proteomes" id="UP001651050"/>
    </source>
</evidence>
<dbReference type="InterPro" id="IPR028943">
    <property type="entry name" value="ZorC_EH_Signature_dom"/>
</dbReference>
<feature type="domain" description="Zorya protein ZorC EH" evidence="1">
    <location>
        <begin position="29"/>
        <end position="463"/>
    </location>
</feature>
<keyword evidence="3" id="KW-1185">Reference proteome</keyword>
<organism evidence="2 3">
    <name type="scientific">Isoptericola peretonis</name>
    <dbReference type="NCBI Taxonomy" id="2918523"/>
    <lineage>
        <taxon>Bacteria</taxon>
        <taxon>Bacillati</taxon>
        <taxon>Actinomycetota</taxon>
        <taxon>Actinomycetes</taxon>
        <taxon>Micrococcales</taxon>
        <taxon>Promicromonosporaceae</taxon>
        <taxon>Isoptericola</taxon>
    </lineage>
</organism>
<dbReference type="Pfam" id="PF15611">
    <property type="entry name" value="EH_Signature"/>
    <property type="match status" value="1"/>
</dbReference>
<name>A0ABT0IYJ9_9MICO</name>
<reference evidence="2 3" key="1">
    <citation type="submission" date="2022-02" db="EMBL/GenBank/DDBJ databases">
        <title>The car tank lid bacteriome: a reservoir of bacteria with potential in bioremediation of fuel.</title>
        <authorList>
            <person name="Vidal-Verdu A."/>
            <person name="Gomez-Martinez D."/>
            <person name="Latorre-Perez A."/>
            <person name="Pereto J."/>
            <person name="Porcar M."/>
        </authorList>
    </citation>
    <scope>NUCLEOTIDE SEQUENCE [LARGE SCALE GENOMIC DNA]</scope>
    <source>
        <strain evidence="2 3">4D.3</strain>
    </source>
</reference>
<gene>
    <name evidence="2" type="ORF">M1843_01020</name>
</gene>